<accession>A0A0D0AE82</accession>
<protein>
    <submittedName>
        <fullName evidence="1">Uncharacterized protein</fullName>
    </submittedName>
</protein>
<dbReference type="HOGENOM" id="CLU_2998045_0_0_1"/>
<dbReference type="InParanoid" id="A0A0D0AE82"/>
<evidence type="ECO:0000313" key="1">
    <source>
        <dbReference type="EMBL" id="KIK48520.1"/>
    </source>
</evidence>
<proteinExistence type="predicted"/>
<dbReference type="AlphaFoldDB" id="A0A0D0AE82"/>
<dbReference type="OrthoDB" id="2687717at2759"/>
<evidence type="ECO:0000313" key="2">
    <source>
        <dbReference type="Proteomes" id="UP000054485"/>
    </source>
</evidence>
<sequence>MYTLLKNNRIHASVCVGVRNEFCVIFSNAKDQARSQHKHLQGRKNLKNTKKYCLNKI</sequence>
<reference evidence="1 2" key="1">
    <citation type="submission" date="2014-04" db="EMBL/GenBank/DDBJ databases">
        <authorList>
            <consortium name="DOE Joint Genome Institute"/>
            <person name="Kuo A."/>
            <person name="Ruytinx J."/>
            <person name="Rineau F."/>
            <person name="Colpaert J."/>
            <person name="Kohler A."/>
            <person name="Nagy L.G."/>
            <person name="Floudas D."/>
            <person name="Copeland A."/>
            <person name="Barry K.W."/>
            <person name="Cichocki N."/>
            <person name="Veneault-Fourrey C."/>
            <person name="LaButti K."/>
            <person name="Lindquist E.A."/>
            <person name="Lipzen A."/>
            <person name="Lundell T."/>
            <person name="Morin E."/>
            <person name="Murat C."/>
            <person name="Sun H."/>
            <person name="Tunlid A."/>
            <person name="Henrissat B."/>
            <person name="Grigoriev I.V."/>
            <person name="Hibbett D.S."/>
            <person name="Martin F."/>
            <person name="Nordberg H.P."/>
            <person name="Cantor M.N."/>
            <person name="Hua S.X."/>
        </authorList>
    </citation>
    <scope>NUCLEOTIDE SEQUENCE [LARGE SCALE GENOMIC DNA]</scope>
    <source>
        <strain evidence="1 2">UH-Slu-Lm8-n1</strain>
    </source>
</reference>
<keyword evidence="2" id="KW-1185">Reference proteome</keyword>
<name>A0A0D0AE82_9AGAM</name>
<dbReference type="Proteomes" id="UP000054485">
    <property type="component" value="Unassembled WGS sequence"/>
</dbReference>
<gene>
    <name evidence="1" type="ORF">CY34DRAFT_798012</name>
</gene>
<dbReference type="EMBL" id="KN835137">
    <property type="protein sequence ID" value="KIK48520.1"/>
    <property type="molecule type" value="Genomic_DNA"/>
</dbReference>
<reference evidence="2" key="2">
    <citation type="submission" date="2015-01" db="EMBL/GenBank/DDBJ databases">
        <title>Evolutionary Origins and Diversification of the Mycorrhizal Mutualists.</title>
        <authorList>
            <consortium name="DOE Joint Genome Institute"/>
            <consortium name="Mycorrhizal Genomics Consortium"/>
            <person name="Kohler A."/>
            <person name="Kuo A."/>
            <person name="Nagy L.G."/>
            <person name="Floudas D."/>
            <person name="Copeland A."/>
            <person name="Barry K.W."/>
            <person name="Cichocki N."/>
            <person name="Veneault-Fourrey C."/>
            <person name="LaButti K."/>
            <person name="Lindquist E.A."/>
            <person name="Lipzen A."/>
            <person name="Lundell T."/>
            <person name="Morin E."/>
            <person name="Murat C."/>
            <person name="Riley R."/>
            <person name="Ohm R."/>
            <person name="Sun H."/>
            <person name="Tunlid A."/>
            <person name="Henrissat B."/>
            <person name="Grigoriev I.V."/>
            <person name="Hibbett D.S."/>
            <person name="Martin F."/>
        </authorList>
    </citation>
    <scope>NUCLEOTIDE SEQUENCE [LARGE SCALE GENOMIC DNA]</scope>
    <source>
        <strain evidence="2">UH-Slu-Lm8-n1</strain>
    </source>
</reference>
<organism evidence="1 2">
    <name type="scientific">Suillus luteus UH-Slu-Lm8-n1</name>
    <dbReference type="NCBI Taxonomy" id="930992"/>
    <lineage>
        <taxon>Eukaryota</taxon>
        <taxon>Fungi</taxon>
        <taxon>Dikarya</taxon>
        <taxon>Basidiomycota</taxon>
        <taxon>Agaricomycotina</taxon>
        <taxon>Agaricomycetes</taxon>
        <taxon>Agaricomycetidae</taxon>
        <taxon>Boletales</taxon>
        <taxon>Suillineae</taxon>
        <taxon>Suillaceae</taxon>
        <taxon>Suillus</taxon>
    </lineage>
</organism>